<dbReference type="InterPro" id="IPR013901">
    <property type="entry name" value="Anthrone_oxy"/>
</dbReference>
<keyword evidence="3" id="KW-1185">Reference proteome</keyword>
<evidence type="ECO:0000256" key="1">
    <source>
        <dbReference type="SAM" id="Phobius"/>
    </source>
</evidence>
<accession>A0A421B122</accession>
<feature type="transmembrane region" description="Helical" evidence="1">
    <location>
        <begin position="97"/>
        <end position="118"/>
    </location>
</feature>
<dbReference type="Proteomes" id="UP000282454">
    <property type="component" value="Unassembled WGS sequence"/>
</dbReference>
<evidence type="ECO:0000313" key="3">
    <source>
        <dbReference type="Proteomes" id="UP000282454"/>
    </source>
</evidence>
<keyword evidence="1" id="KW-0472">Membrane</keyword>
<dbReference type="RefSeq" id="WP_211346696.1">
    <property type="nucleotide sequence ID" value="NZ_RCDD01000003.1"/>
</dbReference>
<dbReference type="Pfam" id="PF08592">
    <property type="entry name" value="Anthrone_oxy"/>
    <property type="match status" value="1"/>
</dbReference>
<feature type="transmembrane region" description="Helical" evidence="1">
    <location>
        <begin position="20"/>
        <end position="39"/>
    </location>
</feature>
<evidence type="ECO:0000313" key="2">
    <source>
        <dbReference type="EMBL" id="RLK58028.1"/>
    </source>
</evidence>
<dbReference type="AlphaFoldDB" id="A0A421B122"/>
<gene>
    <name evidence="2" type="ORF">CLV68_4120</name>
</gene>
<name>A0A421B122_9PSEU</name>
<proteinExistence type="predicted"/>
<sequence>MLGEQHQRDVQGGGSAGSLLALWLATTLMALIAGFFYAYSCSVMPGLATVDDETFVIAMRGINAVVRNIAFAPSFFGALVLTALTTALHTRRPLRGLLPWTTAALSFYGAAFVLTLTVNVPLNVQLAEAANAELAAVRSAYEGPWVTWNVIRTALSVLALACLITAVARHGTRRPSSPLC</sequence>
<protein>
    <submittedName>
        <fullName evidence="2">Putative membrane protein</fullName>
    </submittedName>
</protein>
<reference evidence="2 3" key="1">
    <citation type="submission" date="2018-10" db="EMBL/GenBank/DDBJ databases">
        <title>Genomic Encyclopedia of Archaeal and Bacterial Type Strains, Phase II (KMG-II): from individual species to whole genera.</title>
        <authorList>
            <person name="Goeker M."/>
        </authorList>
    </citation>
    <scope>NUCLEOTIDE SEQUENCE [LARGE SCALE GENOMIC DNA]</scope>
    <source>
        <strain evidence="2 3">DSM 45657</strain>
    </source>
</reference>
<keyword evidence="1" id="KW-0812">Transmembrane</keyword>
<dbReference type="EMBL" id="RCDD01000003">
    <property type="protein sequence ID" value="RLK58028.1"/>
    <property type="molecule type" value="Genomic_DNA"/>
</dbReference>
<comment type="caution">
    <text evidence="2">The sequence shown here is derived from an EMBL/GenBank/DDBJ whole genome shotgun (WGS) entry which is preliminary data.</text>
</comment>
<organism evidence="2 3">
    <name type="scientific">Actinokineospora cianjurensis</name>
    <dbReference type="NCBI Taxonomy" id="585224"/>
    <lineage>
        <taxon>Bacteria</taxon>
        <taxon>Bacillati</taxon>
        <taxon>Actinomycetota</taxon>
        <taxon>Actinomycetes</taxon>
        <taxon>Pseudonocardiales</taxon>
        <taxon>Pseudonocardiaceae</taxon>
        <taxon>Actinokineospora</taxon>
    </lineage>
</organism>
<feature type="transmembrane region" description="Helical" evidence="1">
    <location>
        <begin position="150"/>
        <end position="168"/>
    </location>
</feature>
<feature type="transmembrane region" description="Helical" evidence="1">
    <location>
        <begin position="69"/>
        <end position="90"/>
    </location>
</feature>
<keyword evidence="1" id="KW-1133">Transmembrane helix</keyword>